<gene>
    <name evidence="1" type="ORF">BCR44DRAFT_407103</name>
</gene>
<dbReference type="AlphaFoldDB" id="A0A1Y2HRG2"/>
<dbReference type="EMBL" id="MCFL01000014">
    <property type="protein sequence ID" value="ORZ37119.1"/>
    <property type="molecule type" value="Genomic_DNA"/>
</dbReference>
<proteinExistence type="predicted"/>
<comment type="caution">
    <text evidence="1">The sequence shown here is derived from an EMBL/GenBank/DDBJ whole genome shotgun (WGS) entry which is preliminary data.</text>
</comment>
<accession>A0A1Y2HRG2</accession>
<organism evidence="1 2">
    <name type="scientific">Catenaria anguillulae PL171</name>
    <dbReference type="NCBI Taxonomy" id="765915"/>
    <lineage>
        <taxon>Eukaryota</taxon>
        <taxon>Fungi</taxon>
        <taxon>Fungi incertae sedis</taxon>
        <taxon>Blastocladiomycota</taxon>
        <taxon>Blastocladiomycetes</taxon>
        <taxon>Blastocladiales</taxon>
        <taxon>Catenariaceae</taxon>
        <taxon>Catenaria</taxon>
    </lineage>
</organism>
<keyword evidence="2" id="KW-1185">Reference proteome</keyword>
<protein>
    <submittedName>
        <fullName evidence="1">Uncharacterized protein</fullName>
    </submittedName>
</protein>
<dbReference type="Proteomes" id="UP000193411">
    <property type="component" value="Unassembled WGS sequence"/>
</dbReference>
<reference evidence="1 2" key="1">
    <citation type="submission" date="2016-07" db="EMBL/GenBank/DDBJ databases">
        <title>Pervasive Adenine N6-methylation of Active Genes in Fungi.</title>
        <authorList>
            <consortium name="DOE Joint Genome Institute"/>
            <person name="Mondo S.J."/>
            <person name="Dannebaum R.O."/>
            <person name="Kuo R.C."/>
            <person name="Labutti K."/>
            <person name="Haridas S."/>
            <person name="Kuo A."/>
            <person name="Salamov A."/>
            <person name="Ahrendt S.R."/>
            <person name="Lipzen A."/>
            <person name="Sullivan W."/>
            <person name="Andreopoulos W.B."/>
            <person name="Clum A."/>
            <person name="Lindquist E."/>
            <person name="Daum C."/>
            <person name="Ramamoorthy G.K."/>
            <person name="Gryganskyi A."/>
            <person name="Culley D."/>
            <person name="Magnuson J.K."/>
            <person name="James T.Y."/>
            <person name="O'Malley M.A."/>
            <person name="Stajich J.E."/>
            <person name="Spatafora J.W."/>
            <person name="Visel A."/>
            <person name="Grigoriev I.V."/>
        </authorList>
    </citation>
    <scope>NUCLEOTIDE SEQUENCE [LARGE SCALE GENOMIC DNA]</scope>
    <source>
        <strain evidence="1 2">PL171</strain>
    </source>
</reference>
<evidence type="ECO:0000313" key="1">
    <source>
        <dbReference type="EMBL" id="ORZ37119.1"/>
    </source>
</evidence>
<name>A0A1Y2HRG2_9FUNG</name>
<evidence type="ECO:0000313" key="2">
    <source>
        <dbReference type="Proteomes" id="UP000193411"/>
    </source>
</evidence>
<sequence length="214" mass="22310">MRLRRPIQASPIMPNPALANTVPNFLWLVNPHPPVHGTDASPNRHAPRLEGSVVGLKLRNVARDLDVGRGCNSILVSGRDSGTGCNSNLVDGARVDVVAARVLGLSGLLVGHGGGRVAALGFADRCIGFVVVGGRDGDSSSGNHLMEMHAAVRFGHWDVGAIVLARFGSARFGRGRGLCGGWCQCRLSLNVVAALLAPASGDQVPRTRAHLTAP</sequence>